<evidence type="ECO:0000313" key="3">
    <source>
        <dbReference type="Proteomes" id="UP001582793"/>
    </source>
</evidence>
<dbReference type="RefSeq" id="WP_364211187.1">
    <property type="nucleotide sequence ID" value="NZ_JBCGDC010000055.1"/>
</dbReference>
<protein>
    <submittedName>
        <fullName evidence="2">DUF742 domain-containing protein</fullName>
    </submittedName>
</protein>
<feature type="region of interest" description="Disordered" evidence="1">
    <location>
        <begin position="1"/>
        <end position="43"/>
    </location>
</feature>
<dbReference type="InterPro" id="IPR007995">
    <property type="entry name" value="DUF742"/>
</dbReference>
<dbReference type="Proteomes" id="UP001582793">
    <property type="component" value="Unassembled WGS sequence"/>
</dbReference>
<reference evidence="2 3" key="1">
    <citation type="submission" date="2024-04" db="EMBL/GenBank/DDBJ databases">
        <title>Polymorphospora sp. isolated from Baiyangdian Lake in Xiong'an New Area.</title>
        <authorList>
            <person name="Zhang X."/>
            <person name="Liu J."/>
        </authorList>
    </citation>
    <scope>NUCLEOTIDE SEQUENCE [LARGE SCALE GENOMIC DNA]</scope>
    <source>
        <strain evidence="2 3">2-325</strain>
    </source>
</reference>
<gene>
    <name evidence="2" type="ORF">AAFH96_19455</name>
</gene>
<accession>A0ABV5CWX3</accession>
<dbReference type="PANTHER" id="PTHR36221:SF1">
    <property type="entry name" value="DUF742 DOMAIN-CONTAINING PROTEIN"/>
    <property type="match status" value="1"/>
</dbReference>
<dbReference type="PANTHER" id="PTHR36221">
    <property type="entry name" value="DUF742 DOMAIN-CONTAINING PROTEIN"/>
    <property type="match status" value="1"/>
</dbReference>
<evidence type="ECO:0000313" key="2">
    <source>
        <dbReference type="EMBL" id="MFB6395268.1"/>
    </source>
</evidence>
<sequence>MTPSAGDEVPEPSFRVRPYLRGSAPEPAPDPEATTGRAETAPVVPGGLRPFVLTAGRVNSTDPAIGLETQVTARLGGVAWTAPPLASLAPELQAIVDLCAVPLSVAEISARLRLHLGVTRVLVGDLSAAGHLDVHTADVADPYDPETILRVIHGLRAIS</sequence>
<dbReference type="Pfam" id="PF05331">
    <property type="entry name" value="DUF742"/>
    <property type="match status" value="1"/>
</dbReference>
<dbReference type="EMBL" id="JBCGDC010000055">
    <property type="protein sequence ID" value="MFB6395268.1"/>
    <property type="molecule type" value="Genomic_DNA"/>
</dbReference>
<name>A0ABV5CWX3_9ACTN</name>
<evidence type="ECO:0000256" key="1">
    <source>
        <dbReference type="SAM" id="MobiDB-lite"/>
    </source>
</evidence>
<keyword evidence="3" id="KW-1185">Reference proteome</keyword>
<comment type="caution">
    <text evidence="2">The sequence shown here is derived from an EMBL/GenBank/DDBJ whole genome shotgun (WGS) entry which is preliminary data.</text>
</comment>
<proteinExistence type="predicted"/>
<organism evidence="2 3">
    <name type="scientific">Polymorphospora lycopeni</name>
    <dbReference type="NCBI Taxonomy" id="3140240"/>
    <lineage>
        <taxon>Bacteria</taxon>
        <taxon>Bacillati</taxon>
        <taxon>Actinomycetota</taxon>
        <taxon>Actinomycetes</taxon>
        <taxon>Micromonosporales</taxon>
        <taxon>Micromonosporaceae</taxon>
        <taxon>Polymorphospora</taxon>
    </lineage>
</organism>